<dbReference type="STRING" id="927083.DB32_003193"/>
<dbReference type="Proteomes" id="UP000034883">
    <property type="component" value="Chromosome"/>
</dbReference>
<name>A0A0F6SEZ3_9BACT</name>
<keyword evidence="2" id="KW-1185">Reference proteome</keyword>
<gene>
    <name evidence="1" type="ORF">DB32_003193</name>
</gene>
<protein>
    <submittedName>
        <fullName evidence="1">Phage-related protein</fullName>
    </submittedName>
</protein>
<evidence type="ECO:0000313" key="2">
    <source>
        <dbReference type="Proteomes" id="UP000034883"/>
    </source>
</evidence>
<sequence length="178" mass="20497">MQTRRLVKLRGADCVDERFEADARSPMWPFSPQHDEWITCPYGEPGDRLWVRETWSIATGNGRRVVYRADLGTGRWPPNVLVPSDDAKVWKPSIHMKRADARIVLEVTEIRVERLQAITQDDARAEAVEPTTVSLEDGPIVVDARDKFSMLWDELNGERASWASNPWVWAITFRRVQP</sequence>
<dbReference type="KEGG" id="samy:DB32_003193"/>
<reference evidence="1 2" key="1">
    <citation type="submission" date="2015-03" db="EMBL/GenBank/DDBJ databases">
        <title>Genome assembly of Sandaracinus amylolyticus DSM 53668.</title>
        <authorList>
            <person name="Sharma G."/>
            <person name="Subramanian S."/>
        </authorList>
    </citation>
    <scope>NUCLEOTIDE SEQUENCE [LARGE SCALE GENOMIC DNA]</scope>
    <source>
        <strain evidence="1 2">DSM 53668</strain>
    </source>
</reference>
<dbReference type="EMBL" id="CP011125">
    <property type="protein sequence ID" value="AKF06044.1"/>
    <property type="molecule type" value="Genomic_DNA"/>
</dbReference>
<evidence type="ECO:0000313" key="1">
    <source>
        <dbReference type="EMBL" id="AKF06044.1"/>
    </source>
</evidence>
<accession>A0A0F6SEZ3</accession>
<proteinExistence type="predicted"/>
<dbReference type="AlphaFoldDB" id="A0A0F6SEZ3"/>
<organism evidence="1 2">
    <name type="scientific">Sandaracinus amylolyticus</name>
    <dbReference type="NCBI Taxonomy" id="927083"/>
    <lineage>
        <taxon>Bacteria</taxon>
        <taxon>Pseudomonadati</taxon>
        <taxon>Myxococcota</taxon>
        <taxon>Polyangia</taxon>
        <taxon>Polyangiales</taxon>
        <taxon>Sandaracinaceae</taxon>
        <taxon>Sandaracinus</taxon>
    </lineage>
</organism>